<dbReference type="Proteomes" id="UP000029738">
    <property type="component" value="Unassembled WGS sequence"/>
</dbReference>
<reference evidence="2" key="1">
    <citation type="journal article" date="2015" name="Genome Announc.">
        <title>Draft Genome Sequence of Tolypothrix boutellei Strain VB521301.</title>
        <authorList>
            <person name="Chandrababunaidu M.M."/>
            <person name="Singh D."/>
            <person name="Sen D."/>
            <person name="Bhan S."/>
            <person name="Das S."/>
            <person name="Gupta A."/>
            <person name="Adhikary S.P."/>
            <person name="Tripathy S."/>
        </authorList>
    </citation>
    <scope>NUCLEOTIDE SEQUENCE</scope>
    <source>
        <strain evidence="2">VB521301</strain>
    </source>
</reference>
<dbReference type="EMBL" id="JHEG02000048">
    <property type="protein sequence ID" value="KIE10723.1"/>
    <property type="molecule type" value="Genomic_DNA"/>
</dbReference>
<dbReference type="AlphaFoldDB" id="A0A0C1R4L6"/>
<reference evidence="1" key="2">
    <citation type="submission" date="2019-11" db="EMBL/GenBank/DDBJ databases">
        <title>Improved Assembly of Tolypothrix boutellei genome.</title>
        <authorList>
            <person name="Sarangi A.N."/>
            <person name="Mukherjee M."/>
            <person name="Ghosh S."/>
            <person name="Singh D."/>
            <person name="Das A."/>
            <person name="Kant S."/>
            <person name="Prusty A."/>
            <person name="Tripathy S."/>
        </authorList>
    </citation>
    <scope>NUCLEOTIDE SEQUENCE</scope>
    <source>
        <strain evidence="1">VB521301</strain>
    </source>
</reference>
<dbReference type="EMBL" id="JHEG04000001">
    <property type="protein sequence ID" value="KAF3886732.1"/>
    <property type="molecule type" value="Genomic_DNA"/>
</dbReference>
<name>A0A0C1R4L6_9CYAN</name>
<protein>
    <submittedName>
        <fullName evidence="2">Uncharacterized protein</fullName>
    </submittedName>
</protein>
<sequence>MKTSALQQAIESVESLPLEDQEILLDILQKRLLERRRTNLYQEVKEVKQEFAQGNVKFGSVDQFLAELDQP</sequence>
<evidence type="ECO:0000313" key="1">
    <source>
        <dbReference type="EMBL" id="KAF3886732.1"/>
    </source>
</evidence>
<evidence type="ECO:0000313" key="2">
    <source>
        <dbReference type="EMBL" id="KIE10723.1"/>
    </source>
</evidence>
<dbReference type="STRING" id="1479485.DA73_0219715"/>
<dbReference type="RefSeq" id="WP_038077445.1">
    <property type="nucleotide sequence ID" value="NZ_JHEG04000001.1"/>
</dbReference>
<comment type="caution">
    <text evidence="2">The sequence shown here is derived from an EMBL/GenBank/DDBJ whole genome shotgun (WGS) entry which is preliminary data.</text>
</comment>
<proteinExistence type="predicted"/>
<evidence type="ECO:0000313" key="3">
    <source>
        <dbReference type="Proteomes" id="UP000029738"/>
    </source>
</evidence>
<organism evidence="2">
    <name type="scientific">Tolypothrix bouteillei VB521301</name>
    <dbReference type="NCBI Taxonomy" id="1479485"/>
    <lineage>
        <taxon>Bacteria</taxon>
        <taxon>Bacillati</taxon>
        <taxon>Cyanobacteriota</taxon>
        <taxon>Cyanophyceae</taxon>
        <taxon>Nostocales</taxon>
        <taxon>Tolypothrichaceae</taxon>
        <taxon>Tolypothrix</taxon>
    </lineage>
</organism>
<accession>A0A0C1R4L6</accession>
<keyword evidence="3" id="KW-1185">Reference proteome</keyword>
<gene>
    <name evidence="2" type="ORF">DA73_0219715</name>
    <name evidence="1" type="ORF">DA73_0400015520</name>
</gene>
<dbReference type="OrthoDB" id="9813067at2"/>